<dbReference type="Pfam" id="PF03186">
    <property type="entry name" value="CobD_Cbib"/>
    <property type="match status" value="1"/>
</dbReference>
<dbReference type="NCBIfam" id="NF006476">
    <property type="entry name" value="PRK08878.1"/>
    <property type="match status" value="1"/>
</dbReference>
<name>A0A128EY80_9GAMM</name>
<dbReference type="AlphaFoldDB" id="A0A128EY80"/>
<keyword evidence="11" id="KW-1185">Reference proteome</keyword>
<dbReference type="InterPro" id="IPR004485">
    <property type="entry name" value="Cobalamin_biosynth_CobD/CbiB"/>
</dbReference>
<evidence type="ECO:0000256" key="2">
    <source>
        <dbReference type="ARBA" id="ARBA00004953"/>
    </source>
</evidence>
<comment type="similarity">
    <text evidence="3">Belongs to the CobD/CbiB family.</text>
</comment>
<comment type="subcellular location">
    <subcellularLocation>
        <location evidence="1">Cell membrane</location>
        <topology evidence="1">Multi-pass membrane protein</topology>
    </subcellularLocation>
</comment>
<evidence type="ECO:0000256" key="1">
    <source>
        <dbReference type="ARBA" id="ARBA00004651"/>
    </source>
</evidence>
<gene>
    <name evidence="10" type="primary">cbiB</name>
    <name evidence="10" type="ORF">GMA8713_00873</name>
</gene>
<dbReference type="Proteomes" id="UP000073601">
    <property type="component" value="Unassembled WGS sequence"/>
</dbReference>
<dbReference type="UniPathway" id="UPA00148"/>
<comment type="pathway">
    <text evidence="2">Cofactor biosynthesis; adenosylcobalamin biosynthesis.</text>
</comment>
<feature type="transmembrane region" description="Helical" evidence="9">
    <location>
        <begin position="160"/>
        <end position="182"/>
    </location>
</feature>
<keyword evidence="8 9" id="KW-0472">Membrane</keyword>
<sequence length="321" mass="35547">MTELSTPFEALLNHTTLLAMWGALILHWFFPVPAYISPVTIWRRVAEAISDKVNHEEDSPEQQRLSGGLALAVMWLTLAVLLVALKQIVWISWLFDLLLLWLALSWKPLTELAMQVEQALIRDDKPAARTLLSQTLNRETHSLSPVGIAKASCETLLVGYARGLVCVLFWYAIFGGIGAFLYTLAAQLARVWPPRRQEFSQFGLAASGFLALLDWMPSRLFALLIAAGHRFEPALTAIREHGQSWSVNGAGWLLAASGAKLQLSLGGPAIYDSEKCTRPSIGGSVAASPMHLALLNQQLRQKALLWILIQSFLMWFAHGLL</sequence>
<dbReference type="GO" id="GO:0009236">
    <property type="term" value="P:cobalamin biosynthetic process"/>
    <property type="evidence" value="ECO:0007669"/>
    <property type="project" value="UniProtKB-UniPathway"/>
</dbReference>
<evidence type="ECO:0000256" key="4">
    <source>
        <dbReference type="ARBA" id="ARBA00022475"/>
    </source>
</evidence>
<dbReference type="PANTHER" id="PTHR34308">
    <property type="entry name" value="COBALAMIN BIOSYNTHESIS PROTEIN CBIB"/>
    <property type="match status" value="1"/>
</dbReference>
<evidence type="ECO:0000256" key="7">
    <source>
        <dbReference type="ARBA" id="ARBA00022989"/>
    </source>
</evidence>
<reference evidence="11" key="1">
    <citation type="submission" date="2016-02" db="EMBL/GenBank/DDBJ databases">
        <authorList>
            <person name="Rodrigo-Torres Lidia"/>
            <person name="Arahal R.David."/>
        </authorList>
    </citation>
    <scope>NUCLEOTIDE SEQUENCE [LARGE SCALE GENOMIC DNA]</scope>
    <source>
        <strain evidence="11">CECT 8713</strain>
    </source>
</reference>
<evidence type="ECO:0000313" key="10">
    <source>
        <dbReference type="EMBL" id="CZF79185.1"/>
    </source>
</evidence>
<keyword evidence="4" id="KW-1003">Cell membrane</keyword>
<feature type="transmembrane region" description="Helical" evidence="9">
    <location>
        <begin position="20"/>
        <end position="42"/>
    </location>
</feature>
<dbReference type="GO" id="GO:0048472">
    <property type="term" value="F:threonine-phosphate decarboxylase activity"/>
    <property type="evidence" value="ECO:0007669"/>
    <property type="project" value="InterPro"/>
</dbReference>
<keyword evidence="6 9" id="KW-0812">Transmembrane</keyword>
<evidence type="ECO:0000256" key="9">
    <source>
        <dbReference type="SAM" id="Phobius"/>
    </source>
</evidence>
<dbReference type="RefSeq" id="WP_046303920.1">
    <property type="nucleotide sequence ID" value="NZ_CAWRCI010000005.1"/>
</dbReference>
<accession>A0A128EY80</accession>
<proteinExistence type="inferred from homology"/>
<keyword evidence="5" id="KW-0169">Cobalamin biosynthesis</keyword>
<evidence type="ECO:0000256" key="3">
    <source>
        <dbReference type="ARBA" id="ARBA00006263"/>
    </source>
</evidence>
<dbReference type="PANTHER" id="PTHR34308:SF1">
    <property type="entry name" value="COBALAMIN BIOSYNTHESIS PROTEIN CBIB"/>
    <property type="match status" value="1"/>
</dbReference>
<evidence type="ECO:0000256" key="5">
    <source>
        <dbReference type="ARBA" id="ARBA00022573"/>
    </source>
</evidence>
<dbReference type="EMBL" id="FIZY01000005">
    <property type="protein sequence ID" value="CZF79185.1"/>
    <property type="molecule type" value="Genomic_DNA"/>
</dbReference>
<keyword evidence="7 9" id="KW-1133">Transmembrane helix</keyword>
<feature type="transmembrane region" description="Helical" evidence="9">
    <location>
        <begin position="303"/>
        <end position="320"/>
    </location>
</feature>
<organism evidence="10 11">
    <name type="scientific">Grimontia marina</name>
    <dbReference type="NCBI Taxonomy" id="646534"/>
    <lineage>
        <taxon>Bacteria</taxon>
        <taxon>Pseudomonadati</taxon>
        <taxon>Pseudomonadota</taxon>
        <taxon>Gammaproteobacteria</taxon>
        <taxon>Vibrionales</taxon>
        <taxon>Vibrionaceae</taxon>
        <taxon>Grimontia</taxon>
    </lineage>
</organism>
<feature type="transmembrane region" description="Helical" evidence="9">
    <location>
        <begin position="63"/>
        <end position="82"/>
    </location>
</feature>
<evidence type="ECO:0000313" key="11">
    <source>
        <dbReference type="Proteomes" id="UP000073601"/>
    </source>
</evidence>
<protein>
    <submittedName>
        <fullName evidence="10">Cobalamin biosynthesis protein CbiB</fullName>
    </submittedName>
</protein>
<evidence type="ECO:0000256" key="6">
    <source>
        <dbReference type="ARBA" id="ARBA00022692"/>
    </source>
</evidence>
<dbReference type="GO" id="GO:0005886">
    <property type="term" value="C:plasma membrane"/>
    <property type="evidence" value="ECO:0007669"/>
    <property type="project" value="UniProtKB-SubCell"/>
</dbReference>
<dbReference type="OrthoDB" id="5586491at2"/>
<evidence type="ECO:0000256" key="8">
    <source>
        <dbReference type="ARBA" id="ARBA00023136"/>
    </source>
</evidence>